<dbReference type="AlphaFoldDB" id="A0A8H4A1C5"/>
<gene>
    <name evidence="7" type="ORF">F8M41_011982</name>
</gene>
<dbReference type="CDD" id="cd00160">
    <property type="entry name" value="RhoGEF"/>
    <property type="match status" value="1"/>
</dbReference>
<dbReference type="InterPro" id="IPR000219">
    <property type="entry name" value="DH_dom"/>
</dbReference>
<feature type="region of interest" description="Disordered" evidence="3">
    <location>
        <begin position="194"/>
        <end position="220"/>
    </location>
</feature>
<dbReference type="InterPro" id="IPR052233">
    <property type="entry name" value="Rho-type_GEFs"/>
</dbReference>
<dbReference type="Gene3D" id="1.20.900.10">
    <property type="entry name" value="Dbl homology (DH) domain"/>
    <property type="match status" value="1"/>
</dbReference>
<evidence type="ECO:0000256" key="3">
    <source>
        <dbReference type="SAM" id="MobiDB-lite"/>
    </source>
</evidence>
<dbReference type="PROSITE" id="PS50003">
    <property type="entry name" value="PH_DOMAIN"/>
    <property type="match status" value="1"/>
</dbReference>
<dbReference type="EMBL" id="WTPW01002438">
    <property type="protein sequence ID" value="KAF0382072.1"/>
    <property type="molecule type" value="Genomic_DNA"/>
</dbReference>
<dbReference type="PANTHER" id="PTHR46572:SF2">
    <property type="entry name" value="RHO1 GDP-GTP EXCHANGE PROTEIN 1-RELATED"/>
    <property type="match status" value="1"/>
</dbReference>
<accession>A0A8H4A1C5</accession>
<evidence type="ECO:0000259" key="6">
    <source>
        <dbReference type="PROSITE" id="PS50219"/>
    </source>
</evidence>
<evidence type="ECO:0000259" key="5">
    <source>
        <dbReference type="PROSITE" id="PS50010"/>
    </source>
</evidence>
<dbReference type="CDD" id="cd04435">
    <property type="entry name" value="DEP_fRom2"/>
    <property type="match status" value="1"/>
</dbReference>
<sequence length="1154" mass="131727">MEVQLPVDNTATMTNNGQRVGDSFYSNYSPQHPYQQLRHPAADVSRNQASMSVPSLGTFSFEEELSTSQQFPQFSQQPEYPQQSQLPQLSNRPQNDQTPKISVHPVQPLEGRTPTSVPGLRPQQPSSQYIPNKPQHPSIPLRSRLIIGTSTTVSNLNPKYSDDYIPPLRKSMENLRNKSPLNYHSSYHSERFRSLSYSEPSPPSAGSDASSVPSSPSSYTGKQHAPIVYPALLSRVADAFRSRIILSNRMKDNLEYKDCFDGREAVDKIAYIIKTTDRNLALLLGRALDSQKFFHDVTYDHRLRDSSSELYQFRKMLSILSSDNFDHVEYGKEDNGEDDAEDDTEDDAEENDLPNGVFTLLTDCYSPTCTRDNLCYSIFCPRRLEQSVLRKNMKISPTLKRTSSRSSLSDKKDRKLWIHTVLPEIANSVSETEKKRQEAINEVIYTENDFVHDLEYLRDCWMTPLQEENIIPELRREEFVDTVFYNILDIYKVNSKLNDALQKRQNAYAIVEQIGDIFLEHVPKFDPFIKYGAHQLLGKYEFEKEKSSNPEFAKFVEKVERLPESRKLELNGYLTKPTTRLGRYPLLLDVVLKHTPNDHPDKINIPKVINIIKEFLTNVNIESGKSENRFNLQQLNDQLISKGNVDLKLTEEERQLVYRGPLKKPARAGEPSDLLVFLFDHALLMVKTKIVNKIEHYKIYRKPIPLELLTISTTEGPSDTVRANPKRPQSILHGGKGQASRRDSNNNQHALSLCCLGKKGFAVTLYATTIIGRKKWIEQIEKQKEFNEKGKVFEKTTLIEKRYFRETNKIICAVFFDDYRKLVFGTDSGVYVLNISQNEKHATKVLQVEKVSQIEILEDYKLLFILADKSLYSYPIDVLDPGDTNSAGKRSKKISSHASFFKSGTCRGKTLITVVKNSTLQSTIKTLEPLEQNVKHKIKGPTFKLLRGSSDVLKTYKEFCIPAELTSIHYLKKNLCVGCTKGFEVVDLESLKTQGLLHPEDTSHEFVLKKENVKPIAIYRVCGGDFLLCYDEFAFFVNKEGWRSRPDNLITWEGSPTSFAFHYPYVLAFEPSFIEIRHVETGHLEQIIAGQNIRYLYSDSRGNILVATNDPTTDNSEVFSLNIPNGRRNSLISEATSIATLAFEGRSSTFDFES</sequence>
<dbReference type="PANTHER" id="PTHR46572">
    <property type="entry name" value="RHO1 GDP-GTP EXCHANGE PROTEIN 1-RELATED"/>
    <property type="match status" value="1"/>
</dbReference>
<dbReference type="SMART" id="SM00325">
    <property type="entry name" value="RhoGEF"/>
    <property type="match status" value="1"/>
</dbReference>
<feature type="compositionally biased region" description="Low complexity" evidence="3">
    <location>
        <begin position="66"/>
        <end position="94"/>
    </location>
</feature>
<dbReference type="Pfam" id="PF00610">
    <property type="entry name" value="DEP"/>
    <property type="match status" value="1"/>
</dbReference>
<feature type="compositionally biased region" description="Acidic residues" evidence="3">
    <location>
        <begin position="335"/>
        <end position="352"/>
    </location>
</feature>
<dbReference type="PROSITE" id="PS50219">
    <property type="entry name" value="CNH"/>
    <property type="match status" value="1"/>
</dbReference>
<dbReference type="GO" id="GO:0005085">
    <property type="term" value="F:guanyl-nucleotide exchange factor activity"/>
    <property type="evidence" value="ECO:0007669"/>
    <property type="project" value="UniProtKB-KW"/>
</dbReference>
<dbReference type="Proteomes" id="UP000439903">
    <property type="component" value="Unassembled WGS sequence"/>
</dbReference>
<protein>
    <submittedName>
        <fullName evidence="7">CNH-domain-containing protein</fullName>
    </submittedName>
</protein>
<evidence type="ECO:0000256" key="2">
    <source>
        <dbReference type="ARBA" id="ARBA00022658"/>
    </source>
</evidence>
<comment type="caution">
    <text evidence="7">The sequence shown here is derived from an EMBL/GenBank/DDBJ whole genome shotgun (WGS) entry which is preliminary data.</text>
</comment>
<feature type="region of interest" description="Disordered" evidence="3">
    <location>
        <begin position="330"/>
        <end position="353"/>
    </location>
</feature>
<dbReference type="Pfam" id="PF00780">
    <property type="entry name" value="CNH"/>
    <property type="match status" value="1"/>
</dbReference>
<dbReference type="SMART" id="SM00049">
    <property type="entry name" value="DEP"/>
    <property type="match status" value="1"/>
</dbReference>
<reference evidence="7 8" key="1">
    <citation type="journal article" date="2019" name="Environ. Microbiol.">
        <title>At the nexus of three kingdoms: the genome of the mycorrhizal fungus Gigaspora margarita provides insights into plant, endobacterial and fungal interactions.</title>
        <authorList>
            <person name="Venice F."/>
            <person name="Ghignone S."/>
            <person name="Salvioli di Fossalunga A."/>
            <person name="Amselem J."/>
            <person name="Novero M."/>
            <person name="Xianan X."/>
            <person name="Sedzielewska Toro K."/>
            <person name="Morin E."/>
            <person name="Lipzen A."/>
            <person name="Grigoriev I.V."/>
            <person name="Henrissat B."/>
            <person name="Martin F.M."/>
            <person name="Bonfante P."/>
        </authorList>
    </citation>
    <scope>NUCLEOTIDE SEQUENCE [LARGE SCALE GENOMIC DNA]</scope>
    <source>
        <strain evidence="7 8">BEG34</strain>
    </source>
</reference>
<organism evidence="7 8">
    <name type="scientific">Gigaspora margarita</name>
    <dbReference type="NCBI Taxonomy" id="4874"/>
    <lineage>
        <taxon>Eukaryota</taxon>
        <taxon>Fungi</taxon>
        <taxon>Fungi incertae sedis</taxon>
        <taxon>Mucoromycota</taxon>
        <taxon>Glomeromycotina</taxon>
        <taxon>Glomeromycetes</taxon>
        <taxon>Diversisporales</taxon>
        <taxon>Gigasporaceae</taxon>
        <taxon>Gigaspora</taxon>
    </lineage>
</organism>
<dbReference type="InterPro" id="IPR035899">
    <property type="entry name" value="DBL_dom_sf"/>
</dbReference>
<dbReference type="GO" id="GO:0035556">
    <property type="term" value="P:intracellular signal transduction"/>
    <property type="evidence" value="ECO:0007669"/>
    <property type="project" value="InterPro"/>
</dbReference>
<dbReference type="InterPro" id="IPR001180">
    <property type="entry name" value="CNH_dom"/>
</dbReference>
<dbReference type="SMART" id="SM00036">
    <property type="entry name" value="CNH"/>
    <property type="match status" value="1"/>
</dbReference>
<feature type="region of interest" description="Disordered" evidence="3">
    <location>
        <begin position="715"/>
        <end position="743"/>
    </location>
</feature>
<evidence type="ECO:0000259" key="4">
    <source>
        <dbReference type="PROSITE" id="PS50003"/>
    </source>
</evidence>
<dbReference type="Pfam" id="PF15405">
    <property type="entry name" value="PH_5"/>
    <property type="match status" value="1"/>
</dbReference>
<dbReference type="SUPFAM" id="SSF50729">
    <property type="entry name" value="PH domain-like"/>
    <property type="match status" value="1"/>
</dbReference>
<feature type="region of interest" description="Disordered" evidence="3">
    <location>
        <begin position="63"/>
        <end position="139"/>
    </location>
</feature>
<dbReference type="SUPFAM" id="SSF48065">
    <property type="entry name" value="DBL homology domain (DH-domain)"/>
    <property type="match status" value="1"/>
</dbReference>
<dbReference type="InterPro" id="IPR001849">
    <property type="entry name" value="PH_domain"/>
</dbReference>
<dbReference type="InterPro" id="IPR036388">
    <property type="entry name" value="WH-like_DNA-bd_sf"/>
</dbReference>
<dbReference type="InterPro" id="IPR041675">
    <property type="entry name" value="PH_5"/>
</dbReference>
<feature type="region of interest" description="Disordered" evidence="3">
    <location>
        <begin position="1"/>
        <end position="49"/>
    </location>
</feature>
<dbReference type="OrthoDB" id="2272012at2759"/>
<evidence type="ECO:0000313" key="8">
    <source>
        <dbReference type="Proteomes" id="UP000439903"/>
    </source>
</evidence>
<feature type="domain" description="CNH" evidence="6">
    <location>
        <begin position="807"/>
        <end position="1103"/>
    </location>
</feature>
<name>A0A8H4A1C5_GIGMA</name>
<dbReference type="InterPro" id="IPR000591">
    <property type="entry name" value="DEP_dom"/>
</dbReference>
<dbReference type="PROSITE" id="PS50010">
    <property type="entry name" value="DH_2"/>
    <property type="match status" value="1"/>
</dbReference>
<dbReference type="SUPFAM" id="SSF46785">
    <property type="entry name" value="Winged helix' DNA-binding domain"/>
    <property type="match status" value="1"/>
</dbReference>
<feature type="domain" description="PH" evidence="4">
    <location>
        <begin position="655"/>
        <end position="785"/>
    </location>
</feature>
<evidence type="ECO:0000256" key="1">
    <source>
        <dbReference type="ARBA" id="ARBA00022553"/>
    </source>
</evidence>
<keyword evidence="1" id="KW-0597">Phosphoprotein</keyword>
<feature type="domain" description="DH" evidence="5">
    <location>
        <begin position="435"/>
        <end position="622"/>
    </location>
</feature>
<feature type="compositionally biased region" description="Polar residues" evidence="3">
    <location>
        <begin position="7"/>
        <end position="34"/>
    </location>
</feature>
<keyword evidence="8" id="KW-1185">Reference proteome</keyword>
<dbReference type="InterPro" id="IPR036390">
    <property type="entry name" value="WH_DNA-bd_sf"/>
</dbReference>
<evidence type="ECO:0000313" key="7">
    <source>
        <dbReference type="EMBL" id="KAF0382072.1"/>
    </source>
</evidence>
<dbReference type="Pfam" id="PF00621">
    <property type="entry name" value="RhoGEF"/>
    <property type="match status" value="1"/>
</dbReference>
<dbReference type="Gene3D" id="1.10.10.10">
    <property type="entry name" value="Winged helix-like DNA-binding domain superfamily/Winged helix DNA-binding domain"/>
    <property type="match status" value="1"/>
</dbReference>
<proteinExistence type="predicted"/>
<dbReference type="SUPFAM" id="SSF69322">
    <property type="entry name" value="Tricorn protease domain 2"/>
    <property type="match status" value="1"/>
</dbReference>
<dbReference type="InterPro" id="IPR011993">
    <property type="entry name" value="PH-like_dom_sf"/>
</dbReference>
<feature type="compositionally biased region" description="Low complexity" evidence="3">
    <location>
        <begin position="204"/>
        <end position="218"/>
    </location>
</feature>
<keyword evidence="2" id="KW-0344">Guanine-nucleotide releasing factor</keyword>
<dbReference type="Gene3D" id="2.30.29.30">
    <property type="entry name" value="Pleckstrin-homology domain (PH domain)/Phosphotyrosine-binding domain (PTB)"/>
    <property type="match status" value="1"/>
</dbReference>
<dbReference type="SMART" id="SM00233">
    <property type="entry name" value="PH"/>
    <property type="match status" value="1"/>
</dbReference>